<keyword evidence="2 9" id="KW-0813">Transport</keyword>
<keyword evidence="15" id="KW-1185">Reference proteome</keyword>
<gene>
    <name evidence="14" type="ORF">JIN82_09060</name>
</gene>
<dbReference type="Gene3D" id="2.170.130.10">
    <property type="entry name" value="TonB-dependent receptor, plug domain"/>
    <property type="match status" value="1"/>
</dbReference>
<evidence type="ECO:0000256" key="9">
    <source>
        <dbReference type="PROSITE-ProRule" id="PRU01360"/>
    </source>
</evidence>
<evidence type="ECO:0000256" key="5">
    <source>
        <dbReference type="ARBA" id="ARBA00022729"/>
    </source>
</evidence>
<dbReference type="Pfam" id="PF00593">
    <property type="entry name" value="TonB_dep_Rec_b-barrel"/>
    <property type="match status" value="1"/>
</dbReference>
<feature type="chain" id="PRO_5035171988" evidence="11">
    <location>
        <begin position="23"/>
        <end position="721"/>
    </location>
</feature>
<comment type="similarity">
    <text evidence="9 10">Belongs to the TonB-dependent receptor family.</text>
</comment>
<organism evidence="14 15">
    <name type="scientific">Persicirhabdus sediminis</name>
    <dbReference type="NCBI Taxonomy" id="454144"/>
    <lineage>
        <taxon>Bacteria</taxon>
        <taxon>Pseudomonadati</taxon>
        <taxon>Verrucomicrobiota</taxon>
        <taxon>Verrucomicrobiia</taxon>
        <taxon>Verrucomicrobiales</taxon>
        <taxon>Verrucomicrobiaceae</taxon>
        <taxon>Persicirhabdus</taxon>
    </lineage>
</organism>
<dbReference type="PANTHER" id="PTHR30069:SF57">
    <property type="entry name" value="TONB-DEPENDENT RECEPTOR"/>
    <property type="match status" value="1"/>
</dbReference>
<evidence type="ECO:0000256" key="1">
    <source>
        <dbReference type="ARBA" id="ARBA00004571"/>
    </source>
</evidence>
<dbReference type="PROSITE" id="PS52016">
    <property type="entry name" value="TONB_DEPENDENT_REC_3"/>
    <property type="match status" value="1"/>
</dbReference>
<evidence type="ECO:0000256" key="4">
    <source>
        <dbReference type="ARBA" id="ARBA00022692"/>
    </source>
</evidence>
<evidence type="ECO:0000259" key="12">
    <source>
        <dbReference type="Pfam" id="PF00593"/>
    </source>
</evidence>
<dbReference type="Gene3D" id="2.40.170.20">
    <property type="entry name" value="TonB-dependent receptor, beta-barrel domain"/>
    <property type="match status" value="1"/>
</dbReference>
<evidence type="ECO:0000256" key="11">
    <source>
        <dbReference type="SAM" id="SignalP"/>
    </source>
</evidence>
<keyword evidence="4 9" id="KW-0812">Transmembrane</keyword>
<dbReference type="GO" id="GO:0044718">
    <property type="term" value="P:siderophore transmembrane transport"/>
    <property type="evidence" value="ECO:0007669"/>
    <property type="project" value="TreeGrafter"/>
</dbReference>
<evidence type="ECO:0000313" key="14">
    <source>
        <dbReference type="EMBL" id="MBK1791297.1"/>
    </source>
</evidence>
<dbReference type="EMBL" id="JAENIM010000039">
    <property type="protein sequence ID" value="MBK1791297.1"/>
    <property type="molecule type" value="Genomic_DNA"/>
</dbReference>
<evidence type="ECO:0000256" key="2">
    <source>
        <dbReference type="ARBA" id="ARBA00022448"/>
    </source>
</evidence>
<reference evidence="14" key="1">
    <citation type="submission" date="2021-01" db="EMBL/GenBank/DDBJ databases">
        <title>Modified the classification status of verrucomicrobia.</title>
        <authorList>
            <person name="Feng X."/>
        </authorList>
    </citation>
    <scope>NUCLEOTIDE SEQUENCE</scope>
    <source>
        <strain evidence="14">_KCTC 22039</strain>
    </source>
</reference>
<proteinExistence type="inferred from homology"/>
<protein>
    <submittedName>
        <fullName evidence="14">TonB-dependent receptor</fullName>
    </submittedName>
</protein>
<evidence type="ECO:0000313" key="15">
    <source>
        <dbReference type="Proteomes" id="UP000624703"/>
    </source>
</evidence>
<evidence type="ECO:0000256" key="3">
    <source>
        <dbReference type="ARBA" id="ARBA00022452"/>
    </source>
</evidence>
<feature type="signal peptide" evidence="11">
    <location>
        <begin position="1"/>
        <end position="22"/>
    </location>
</feature>
<dbReference type="SUPFAM" id="SSF56935">
    <property type="entry name" value="Porins"/>
    <property type="match status" value="1"/>
</dbReference>
<evidence type="ECO:0000256" key="8">
    <source>
        <dbReference type="ARBA" id="ARBA00023237"/>
    </source>
</evidence>
<evidence type="ECO:0000256" key="10">
    <source>
        <dbReference type="RuleBase" id="RU003357"/>
    </source>
</evidence>
<evidence type="ECO:0000256" key="6">
    <source>
        <dbReference type="ARBA" id="ARBA00023077"/>
    </source>
</evidence>
<dbReference type="Pfam" id="PF07715">
    <property type="entry name" value="Plug"/>
    <property type="match status" value="1"/>
</dbReference>
<name>A0A8J7MDA4_9BACT</name>
<dbReference type="GO" id="GO:0009279">
    <property type="term" value="C:cell outer membrane"/>
    <property type="evidence" value="ECO:0007669"/>
    <property type="project" value="UniProtKB-SubCell"/>
</dbReference>
<feature type="domain" description="TonB-dependent receptor-like beta-barrel" evidence="12">
    <location>
        <begin position="286"/>
        <end position="685"/>
    </location>
</feature>
<dbReference type="InterPro" id="IPR000531">
    <property type="entry name" value="Beta-barrel_TonB"/>
</dbReference>
<dbReference type="InterPro" id="IPR036942">
    <property type="entry name" value="Beta-barrel_TonB_sf"/>
</dbReference>
<dbReference type="GO" id="GO:0015344">
    <property type="term" value="F:siderophore uptake transmembrane transporter activity"/>
    <property type="evidence" value="ECO:0007669"/>
    <property type="project" value="TreeGrafter"/>
</dbReference>
<dbReference type="InterPro" id="IPR012910">
    <property type="entry name" value="Plug_dom"/>
</dbReference>
<dbReference type="Proteomes" id="UP000624703">
    <property type="component" value="Unassembled WGS sequence"/>
</dbReference>
<dbReference type="InterPro" id="IPR037066">
    <property type="entry name" value="Plug_dom_sf"/>
</dbReference>
<dbReference type="InterPro" id="IPR010917">
    <property type="entry name" value="TonB_rcpt_CS"/>
</dbReference>
<keyword evidence="5 11" id="KW-0732">Signal</keyword>
<keyword evidence="6 10" id="KW-0798">TonB box</keyword>
<comment type="caution">
    <text evidence="14">The sequence shown here is derived from an EMBL/GenBank/DDBJ whole genome shotgun (WGS) entry which is preliminary data.</text>
</comment>
<evidence type="ECO:0000259" key="13">
    <source>
        <dbReference type="Pfam" id="PF07715"/>
    </source>
</evidence>
<keyword evidence="14" id="KW-0675">Receptor</keyword>
<sequence>MIKVPKKNIVCMLFASLLLARAEDEHVHTADDGHVHSTELDELEHFVITGSKQQELLSDALVRTQVIDRTLIDDSQARTLAEIIEYTPGLRLDNACGNCNQMNLQMLGLPQPYISILNDGMPNFSSLASVYGIEQIPTGMIDQIEIVKGGGSVLYGPGAVAGVINLIPRNPDVTGHQFSSRVESFSGDSFGHGPGYNFFALGDWVSDDSKLKLTGFANYDYLPPIDINKDGFTNISERKLGAMGLRSLWAPTERSQFVFDYMFTREERRGGDAGDAFDRPPNMSLICEAADTDRHVFTTKWLADHNEKLSTSMAYSYARTDRDSYYGGIVALGSPDPDSPYYNPDWTPDLGFGTTENHLHFVDVTANYEFSDTSILTVGAQYSYETLTDEHASVDRNLDETYTDFGILAQHRWDVSDAWTLEYGARVDWHSEINDPIFSPRAAVMYKANDNFRIRSSVSTGFRAPQVFDEDLHIATVGGDLEVIYQDENLKEESATTISIAPEWKIDDNWKLEMNAFYTWLDDTFVLEPLSETDDRVEFLRTNGESSTIGGVEFNLGYYADIWRVEFSWIQQKLQYENPQLVLGDDTLVDPLDNPIYSSNYLKTPESLGQIKFNYSHDWFDVFVALKATGPMDVPHIISDPNTGDLVRNELKRTDWFFDVDLGLSKEFIIANQYPLTVNTGVKNVFNQFQSDLDSGQYRDPGYTYGPAFPRRFYLGGTIEF</sequence>
<dbReference type="InterPro" id="IPR039426">
    <property type="entry name" value="TonB-dep_rcpt-like"/>
</dbReference>
<dbReference type="RefSeq" id="WP_200311307.1">
    <property type="nucleotide sequence ID" value="NZ_JAENIM010000039.1"/>
</dbReference>
<dbReference type="PANTHER" id="PTHR30069">
    <property type="entry name" value="TONB-DEPENDENT OUTER MEMBRANE RECEPTOR"/>
    <property type="match status" value="1"/>
</dbReference>
<keyword evidence="8 9" id="KW-0998">Cell outer membrane</keyword>
<accession>A0A8J7MDA4</accession>
<comment type="subcellular location">
    <subcellularLocation>
        <location evidence="1 9">Cell outer membrane</location>
        <topology evidence="1 9">Multi-pass membrane protein</topology>
    </subcellularLocation>
</comment>
<feature type="domain" description="TonB-dependent receptor plug" evidence="13">
    <location>
        <begin position="59"/>
        <end position="163"/>
    </location>
</feature>
<evidence type="ECO:0000256" key="7">
    <source>
        <dbReference type="ARBA" id="ARBA00023136"/>
    </source>
</evidence>
<keyword evidence="3 9" id="KW-1134">Transmembrane beta strand</keyword>
<keyword evidence="7 9" id="KW-0472">Membrane</keyword>
<dbReference type="AlphaFoldDB" id="A0A8J7MDA4"/>
<dbReference type="PROSITE" id="PS01156">
    <property type="entry name" value="TONB_DEPENDENT_REC_2"/>
    <property type="match status" value="1"/>
</dbReference>